<dbReference type="InterPro" id="IPR041373">
    <property type="entry name" value="RT_RNaseH"/>
</dbReference>
<evidence type="ECO:0000256" key="1">
    <source>
        <dbReference type="ARBA" id="ARBA00010879"/>
    </source>
</evidence>
<dbReference type="InterPro" id="IPR000477">
    <property type="entry name" value="RT_dom"/>
</dbReference>
<keyword evidence="6" id="KW-0255">Endonuclease</keyword>
<dbReference type="GO" id="GO:0003964">
    <property type="term" value="F:RNA-directed DNA polymerase activity"/>
    <property type="evidence" value="ECO:0007669"/>
    <property type="project" value="UniProtKB-KW"/>
</dbReference>
<evidence type="ECO:0000259" key="10">
    <source>
        <dbReference type="PROSITE" id="PS50878"/>
    </source>
</evidence>
<dbReference type="EC" id="3.1.26.4" evidence="2"/>
<dbReference type="FunFam" id="3.30.70.270:FF:000003">
    <property type="entry name" value="Transposon Ty3-G Gag-Pol polyprotein"/>
    <property type="match status" value="1"/>
</dbReference>
<evidence type="ECO:0000256" key="4">
    <source>
        <dbReference type="ARBA" id="ARBA00022695"/>
    </source>
</evidence>
<feature type="domain" description="Reverse transcriptase" evidence="10">
    <location>
        <begin position="1"/>
        <end position="80"/>
    </location>
</feature>
<dbReference type="Proteomes" id="UP001066276">
    <property type="component" value="Chromosome 3_1"/>
</dbReference>
<dbReference type="PANTHER" id="PTHR37984">
    <property type="entry name" value="PROTEIN CBG26694"/>
    <property type="match status" value="1"/>
</dbReference>
<evidence type="ECO:0000256" key="8">
    <source>
        <dbReference type="ARBA" id="ARBA00022918"/>
    </source>
</evidence>
<keyword evidence="5" id="KW-0540">Nuclease</keyword>
<dbReference type="InterPro" id="IPR043128">
    <property type="entry name" value="Rev_trsase/Diguanyl_cyclase"/>
</dbReference>
<evidence type="ECO:0000256" key="5">
    <source>
        <dbReference type="ARBA" id="ARBA00022722"/>
    </source>
</evidence>
<dbReference type="Gene3D" id="3.30.420.10">
    <property type="entry name" value="Ribonuclease H-like superfamily/Ribonuclease H"/>
    <property type="match status" value="1"/>
</dbReference>
<keyword evidence="8" id="KW-0695">RNA-directed DNA polymerase</keyword>
<reference evidence="12" key="1">
    <citation type="journal article" date="2022" name="bioRxiv">
        <title>Sequencing and chromosome-scale assembly of the giantPleurodeles waltlgenome.</title>
        <authorList>
            <person name="Brown T."/>
            <person name="Elewa A."/>
            <person name="Iarovenko S."/>
            <person name="Subramanian E."/>
            <person name="Araus A.J."/>
            <person name="Petzold A."/>
            <person name="Susuki M."/>
            <person name="Suzuki K.-i.T."/>
            <person name="Hayashi T."/>
            <person name="Toyoda A."/>
            <person name="Oliveira C."/>
            <person name="Osipova E."/>
            <person name="Leigh N.D."/>
            <person name="Simon A."/>
            <person name="Yun M.H."/>
        </authorList>
    </citation>
    <scope>NUCLEOTIDE SEQUENCE</scope>
    <source>
        <strain evidence="12">20211129_DDA</strain>
        <tissue evidence="12">Liver</tissue>
    </source>
</reference>
<dbReference type="Pfam" id="PF17917">
    <property type="entry name" value="RT_RNaseH"/>
    <property type="match status" value="1"/>
</dbReference>
<dbReference type="InterPro" id="IPR012337">
    <property type="entry name" value="RNaseH-like_sf"/>
</dbReference>
<dbReference type="Pfam" id="PF17921">
    <property type="entry name" value="Integrase_H2C2"/>
    <property type="match status" value="1"/>
</dbReference>
<keyword evidence="7" id="KW-0378">Hydrolase</keyword>
<evidence type="ECO:0000256" key="7">
    <source>
        <dbReference type="ARBA" id="ARBA00022801"/>
    </source>
</evidence>
<dbReference type="GO" id="GO:0004523">
    <property type="term" value="F:RNA-DNA hybrid ribonuclease activity"/>
    <property type="evidence" value="ECO:0007669"/>
    <property type="project" value="UniProtKB-EC"/>
</dbReference>
<evidence type="ECO:0000256" key="3">
    <source>
        <dbReference type="ARBA" id="ARBA00022679"/>
    </source>
</evidence>
<sequence length="611" mass="69608">MPFGLASAAAVCQRIMQRILQGIRQIMCFQDDILVYGSTECEHNSILREVFKALDEAGMTIRKEKCQLGVESVEYLGHKISKNGVEPKCDLVVAVKEAPAPTNKEELRSFLGLAEFKSKFVHNLAVVTAPMRTLLKKNVPFEWNDECQIAFEEVKDAIVHCPTLGNFDPTRKTWLTTDASGRGLGATLSQCVDGQERIVAFASKSLREAELKYSTIEREALACFWAINHFKFFLWGLPFLVRTDHKPLISLFTVKGKDHATPRIAKWIMGLEGFNFDMQYVPGKRNILADCLSRLPRKGGQGEADETLEPVLHVELLGITKEEWVTATNEDRTIQTLKDKIRDGWPERLQQIEEDLKGYWEVRSELHIAKDLVMRGERIIPPQELWEKLIGLAHEGHLGRTLTKNKLRASYWFPTMDKLVENTMRECVHFALSDKTNITHKSPLSPVEVPTKPWDNLWLDILGPLTCLGSRARFIFVLVDYHTHWVMTRAVHNVTTQDVTEFLKEAFTREGIPSTIVTDNGVQFTSGAMVEFLRNSGVQHFRTALYNPKANGLVERVNRMIKECFQLASISRENLGKVRLSECYGHITPRLIWSQEYPPSYLLRVGNQELS</sequence>
<dbReference type="SUPFAM" id="SSF53098">
    <property type="entry name" value="Ribonuclease H-like"/>
    <property type="match status" value="1"/>
</dbReference>
<name>A0AAV7U9R2_PLEWA</name>
<dbReference type="PROSITE" id="PS50878">
    <property type="entry name" value="RT_POL"/>
    <property type="match status" value="1"/>
</dbReference>
<dbReference type="Gene3D" id="1.10.340.70">
    <property type="match status" value="1"/>
</dbReference>
<keyword evidence="13" id="KW-1185">Reference proteome</keyword>
<dbReference type="CDD" id="cd01647">
    <property type="entry name" value="RT_LTR"/>
    <property type="match status" value="1"/>
</dbReference>
<organism evidence="12 13">
    <name type="scientific">Pleurodeles waltl</name>
    <name type="common">Iberian ribbed newt</name>
    <dbReference type="NCBI Taxonomy" id="8319"/>
    <lineage>
        <taxon>Eukaryota</taxon>
        <taxon>Metazoa</taxon>
        <taxon>Chordata</taxon>
        <taxon>Craniata</taxon>
        <taxon>Vertebrata</taxon>
        <taxon>Euteleostomi</taxon>
        <taxon>Amphibia</taxon>
        <taxon>Batrachia</taxon>
        <taxon>Caudata</taxon>
        <taxon>Salamandroidea</taxon>
        <taxon>Salamandridae</taxon>
        <taxon>Pleurodelinae</taxon>
        <taxon>Pleurodeles</taxon>
    </lineage>
</organism>
<evidence type="ECO:0000259" key="11">
    <source>
        <dbReference type="PROSITE" id="PS50994"/>
    </source>
</evidence>
<dbReference type="Pfam" id="PF00078">
    <property type="entry name" value="RVT_1"/>
    <property type="match status" value="1"/>
</dbReference>
<dbReference type="InterPro" id="IPR036397">
    <property type="entry name" value="RNaseH_sf"/>
</dbReference>
<proteinExistence type="inferred from homology"/>
<accession>A0AAV7U9R2</accession>
<dbReference type="InterPro" id="IPR041588">
    <property type="entry name" value="Integrase_H2C2"/>
</dbReference>
<keyword evidence="4" id="KW-0548">Nucleotidyltransferase</keyword>
<dbReference type="FunFam" id="3.30.70.270:FF:000020">
    <property type="entry name" value="Transposon Tf2-6 polyprotein-like Protein"/>
    <property type="match status" value="1"/>
</dbReference>
<evidence type="ECO:0000256" key="9">
    <source>
        <dbReference type="ARBA" id="ARBA00039658"/>
    </source>
</evidence>
<evidence type="ECO:0000313" key="13">
    <source>
        <dbReference type="Proteomes" id="UP001066276"/>
    </source>
</evidence>
<comment type="similarity">
    <text evidence="1">Belongs to the beta type-B retroviral polymerase family. HERV class-II K(HML-2) pol subfamily.</text>
</comment>
<evidence type="ECO:0000256" key="6">
    <source>
        <dbReference type="ARBA" id="ARBA00022759"/>
    </source>
</evidence>
<protein>
    <recommendedName>
        <fullName evidence="9">Gypsy retrotransposon integrase-like protein 1</fullName>
        <ecNumber evidence="2">3.1.26.4</ecNumber>
    </recommendedName>
</protein>
<dbReference type="AlphaFoldDB" id="A0AAV7U9R2"/>
<evidence type="ECO:0000256" key="2">
    <source>
        <dbReference type="ARBA" id="ARBA00012180"/>
    </source>
</evidence>
<dbReference type="SUPFAM" id="SSF56672">
    <property type="entry name" value="DNA/RNA polymerases"/>
    <property type="match status" value="1"/>
</dbReference>
<dbReference type="GO" id="GO:0003676">
    <property type="term" value="F:nucleic acid binding"/>
    <property type="evidence" value="ECO:0007669"/>
    <property type="project" value="InterPro"/>
</dbReference>
<dbReference type="FunFam" id="3.10.20.370:FF:000001">
    <property type="entry name" value="Retrovirus-related Pol polyprotein from transposon 17.6-like protein"/>
    <property type="match status" value="1"/>
</dbReference>
<dbReference type="PANTHER" id="PTHR37984:SF15">
    <property type="entry name" value="INTEGRASE CATALYTIC DOMAIN-CONTAINING PROTEIN"/>
    <property type="match status" value="1"/>
</dbReference>
<dbReference type="InterPro" id="IPR001584">
    <property type="entry name" value="Integrase_cat-core"/>
</dbReference>
<dbReference type="InterPro" id="IPR050951">
    <property type="entry name" value="Retrovirus_Pol_polyprotein"/>
</dbReference>
<gene>
    <name evidence="12" type="ORF">NDU88_001299</name>
</gene>
<feature type="domain" description="Integrase catalytic" evidence="11">
    <location>
        <begin position="449"/>
        <end position="563"/>
    </location>
</feature>
<dbReference type="EMBL" id="JANPWB010000005">
    <property type="protein sequence ID" value="KAJ1184493.1"/>
    <property type="molecule type" value="Genomic_DNA"/>
</dbReference>
<dbReference type="Pfam" id="PF00665">
    <property type="entry name" value="rve"/>
    <property type="match status" value="1"/>
</dbReference>
<dbReference type="PROSITE" id="PS50994">
    <property type="entry name" value="INTEGRASE"/>
    <property type="match status" value="1"/>
</dbReference>
<evidence type="ECO:0000313" key="12">
    <source>
        <dbReference type="EMBL" id="KAJ1184493.1"/>
    </source>
</evidence>
<dbReference type="CDD" id="cd09274">
    <property type="entry name" value="RNase_HI_RT_Ty3"/>
    <property type="match status" value="1"/>
</dbReference>
<dbReference type="Gene3D" id="3.30.70.270">
    <property type="match status" value="2"/>
</dbReference>
<dbReference type="GO" id="GO:0015074">
    <property type="term" value="P:DNA integration"/>
    <property type="evidence" value="ECO:0007669"/>
    <property type="project" value="InterPro"/>
</dbReference>
<keyword evidence="3" id="KW-0808">Transferase</keyword>
<comment type="caution">
    <text evidence="12">The sequence shown here is derived from an EMBL/GenBank/DDBJ whole genome shotgun (WGS) entry which is preliminary data.</text>
</comment>
<dbReference type="InterPro" id="IPR043502">
    <property type="entry name" value="DNA/RNA_pol_sf"/>
</dbReference>